<accession>A0A7W7VTX6</accession>
<feature type="signal peptide" evidence="2">
    <location>
        <begin position="1"/>
        <end position="20"/>
    </location>
</feature>
<dbReference type="EMBL" id="JACHJV010000001">
    <property type="protein sequence ID" value="MBB4922786.1"/>
    <property type="molecule type" value="Genomic_DNA"/>
</dbReference>
<keyword evidence="4" id="KW-1185">Reference proteome</keyword>
<dbReference type="RefSeq" id="WP_184934903.1">
    <property type="nucleotide sequence ID" value="NZ_JACHJV010000001.1"/>
</dbReference>
<organism evidence="3 4">
    <name type="scientific">Kitasatospora kifunensis</name>
    <name type="common">Streptomyces kifunensis</name>
    <dbReference type="NCBI Taxonomy" id="58351"/>
    <lineage>
        <taxon>Bacteria</taxon>
        <taxon>Bacillati</taxon>
        <taxon>Actinomycetota</taxon>
        <taxon>Actinomycetes</taxon>
        <taxon>Kitasatosporales</taxon>
        <taxon>Streptomycetaceae</taxon>
        <taxon>Kitasatospora</taxon>
    </lineage>
</organism>
<proteinExistence type="predicted"/>
<comment type="caution">
    <text evidence="3">The sequence shown here is derived from an EMBL/GenBank/DDBJ whole genome shotgun (WGS) entry which is preliminary data.</text>
</comment>
<dbReference type="AlphaFoldDB" id="A0A7W7VTX6"/>
<reference evidence="3 4" key="1">
    <citation type="submission" date="2020-08" db="EMBL/GenBank/DDBJ databases">
        <title>Sequencing the genomes of 1000 actinobacteria strains.</title>
        <authorList>
            <person name="Klenk H.-P."/>
        </authorList>
    </citation>
    <scope>NUCLEOTIDE SEQUENCE [LARGE SCALE GENOMIC DNA]</scope>
    <source>
        <strain evidence="3 4">DSM 41654</strain>
    </source>
</reference>
<evidence type="ECO:0000313" key="3">
    <source>
        <dbReference type="EMBL" id="MBB4922786.1"/>
    </source>
</evidence>
<evidence type="ECO:0000256" key="2">
    <source>
        <dbReference type="SAM" id="SignalP"/>
    </source>
</evidence>
<feature type="region of interest" description="Disordered" evidence="1">
    <location>
        <begin position="40"/>
        <end position="62"/>
    </location>
</feature>
<name>A0A7W7VTX6_KITKI</name>
<keyword evidence="2" id="KW-0732">Signal</keyword>
<sequence>MTVLHRAVLFRAAVAALVLAAAFGGEHAVGHALAKRGAELAARQSGTSGAPQSPGRVVKRDR</sequence>
<gene>
    <name evidence="3" type="ORF">FHR34_001779</name>
</gene>
<evidence type="ECO:0000313" key="4">
    <source>
        <dbReference type="Proteomes" id="UP000540506"/>
    </source>
</evidence>
<protein>
    <submittedName>
        <fullName evidence="3">Uncharacterized protein</fullName>
    </submittedName>
</protein>
<feature type="chain" id="PRO_5038809793" evidence="2">
    <location>
        <begin position="21"/>
        <end position="62"/>
    </location>
</feature>
<evidence type="ECO:0000256" key="1">
    <source>
        <dbReference type="SAM" id="MobiDB-lite"/>
    </source>
</evidence>
<dbReference type="Proteomes" id="UP000540506">
    <property type="component" value="Unassembled WGS sequence"/>
</dbReference>